<keyword evidence="3" id="KW-1185">Reference proteome</keyword>
<proteinExistence type="predicted"/>
<gene>
    <name evidence="2" type="ORF">FHS87_001688</name>
</gene>
<organism evidence="2 3">
    <name type="scientific">Muricoccus pecuniae</name>
    <dbReference type="NCBI Taxonomy" id="693023"/>
    <lineage>
        <taxon>Bacteria</taxon>
        <taxon>Pseudomonadati</taxon>
        <taxon>Pseudomonadota</taxon>
        <taxon>Alphaproteobacteria</taxon>
        <taxon>Acetobacterales</taxon>
        <taxon>Roseomonadaceae</taxon>
        <taxon>Muricoccus</taxon>
    </lineage>
</organism>
<dbReference type="AlphaFoldDB" id="A0A840XYU8"/>
<evidence type="ECO:0000256" key="1">
    <source>
        <dbReference type="SAM" id="MobiDB-lite"/>
    </source>
</evidence>
<accession>A0A840XYU8</accession>
<comment type="caution">
    <text evidence="2">The sequence shown here is derived from an EMBL/GenBank/DDBJ whole genome shotgun (WGS) entry which is preliminary data.</text>
</comment>
<dbReference type="RefSeq" id="WP_184516225.1">
    <property type="nucleotide sequence ID" value="NZ_JACIJD010000006.1"/>
</dbReference>
<dbReference type="EMBL" id="JACIJD010000006">
    <property type="protein sequence ID" value="MBB5693655.1"/>
    <property type="molecule type" value="Genomic_DNA"/>
</dbReference>
<protein>
    <submittedName>
        <fullName evidence="2">Uncharacterized protein</fullName>
    </submittedName>
</protein>
<sequence>MGGLGAAALLAGLALHPGEARAQERRFFQVTPGPRLDTNPVIGSGERLTVMDRSAIARWLCPNGGTPLRGRPGRCDGRGGARGGGADPDVAGWHAGLPPPTHRQVACPAGTVAAAARANPGTVRCMPAPAGLREAAAKPEAAEAPGAKTTDVTETAEAPAPRKETGPKPVATAAAGS</sequence>
<reference evidence="2 3" key="1">
    <citation type="submission" date="2020-08" db="EMBL/GenBank/DDBJ databases">
        <title>Genomic Encyclopedia of Type Strains, Phase IV (KMG-IV): sequencing the most valuable type-strain genomes for metagenomic binning, comparative biology and taxonomic classification.</title>
        <authorList>
            <person name="Goeker M."/>
        </authorList>
    </citation>
    <scope>NUCLEOTIDE SEQUENCE [LARGE SCALE GENOMIC DNA]</scope>
    <source>
        <strain evidence="2 3">DSM 25622</strain>
    </source>
</reference>
<evidence type="ECO:0000313" key="3">
    <source>
        <dbReference type="Proteomes" id="UP000580654"/>
    </source>
</evidence>
<name>A0A840XYU8_9PROT</name>
<evidence type="ECO:0000313" key="2">
    <source>
        <dbReference type="EMBL" id="MBB5693655.1"/>
    </source>
</evidence>
<feature type="region of interest" description="Disordered" evidence="1">
    <location>
        <begin position="134"/>
        <end position="177"/>
    </location>
</feature>
<dbReference type="Proteomes" id="UP000580654">
    <property type="component" value="Unassembled WGS sequence"/>
</dbReference>